<evidence type="ECO:0000313" key="3">
    <source>
        <dbReference type="EMBL" id="OWF46314.1"/>
    </source>
</evidence>
<evidence type="ECO:0000256" key="1">
    <source>
        <dbReference type="SAM" id="MobiDB-lite"/>
    </source>
</evidence>
<organism evidence="3 4">
    <name type="scientific">Mizuhopecten yessoensis</name>
    <name type="common">Japanese scallop</name>
    <name type="synonym">Patinopecten yessoensis</name>
    <dbReference type="NCBI Taxonomy" id="6573"/>
    <lineage>
        <taxon>Eukaryota</taxon>
        <taxon>Metazoa</taxon>
        <taxon>Spiralia</taxon>
        <taxon>Lophotrochozoa</taxon>
        <taxon>Mollusca</taxon>
        <taxon>Bivalvia</taxon>
        <taxon>Autobranchia</taxon>
        <taxon>Pteriomorphia</taxon>
        <taxon>Pectinida</taxon>
        <taxon>Pectinoidea</taxon>
        <taxon>Pectinidae</taxon>
        <taxon>Mizuhopecten</taxon>
    </lineage>
</organism>
<keyword evidence="2" id="KW-0812">Transmembrane</keyword>
<reference evidence="3 4" key="1">
    <citation type="journal article" date="2017" name="Nat. Ecol. Evol.">
        <title>Scallop genome provides insights into evolution of bilaterian karyotype and development.</title>
        <authorList>
            <person name="Wang S."/>
            <person name="Zhang J."/>
            <person name="Jiao W."/>
            <person name="Li J."/>
            <person name="Xun X."/>
            <person name="Sun Y."/>
            <person name="Guo X."/>
            <person name="Huan P."/>
            <person name="Dong B."/>
            <person name="Zhang L."/>
            <person name="Hu X."/>
            <person name="Sun X."/>
            <person name="Wang J."/>
            <person name="Zhao C."/>
            <person name="Wang Y."/>
            <person name="Wang D."/>
            <person name="Huang X."/>
            <person name="Wang R."/>
            <person name="Lv J."/>
            <person name="Li Y."/>
            <person name="Zhang Z."/>
            <person name="Liu B."/>
            <person name="Lu W."/>
            <person name="Hui Y."/>
            <person name="Liang J."/>
            <person name="Zhou Z."/>
            <person name="Hou R."/>
            <person name="Li X."/>
            <person name="Liu Y."/>
            <person name="Li H."/>
            <person name="Ning X."/>
            <person name="Lin Y."/>
            <person name="Zhao L."/>
            <person name="Xing Q."/>
            <person name="Dou J."/>
            <person name="Li Y."/>
            <person name="Mao J."/>
            <person name="Guo H."/>
            <person name="Dou H."/>
            <person name="Li T."/>
            <person name="Mu C."/>
            <person name="Jiang W."/>
            <person name="Fu Q."/>
            <person name="Fu X."/>
            <person name="Miao Y."/>
            <person name="Liu J."/>
            <person name="Yu Q."/>
            <person name="Li R."/>
            <person name="Liao H."/>
            <person name="Li X."/>
            <person name="Kong Y."/>
            <person name="Jiang Z."/>
            <person name="Chourrout D."/>
            <person name="Li R."/>
            <person name="Bao Z."/>
        </authorList>
    </citation>
    <scope>NUCLEOTIDE SEQUENCE [LARGE SCALE GENOMIC DNA]</scope>
    <source>
        <strain evidence="3 4">PY_sf001</strain>
    </source>
</reference>
<name>A0A210QC78_MIZYE</name>
<dbReference type="AlphaFoldDB" id="A0A210QC78"/>
<evidence type="ECO:0000256" key="2">
    <source>
        <dbReference type="SAM" id="Phobius"/>
    </source>
</evidence>
<evidence type="ECO:0000313" key="4">
    <source>
        <dbReference type="Proteomes" id="UP000242188"/>
    </source>
</evidence>
<dbReference type="OrthoDB" id="10252017at2759"/>
<keyword evidence="2" id="KW-1133">Transmembrane helix</keyword>
<keyword evidence="2" id="KW-0472">Membrane</keyword>
<keyword evidence="4" id="KW-1185">Reference proteome</keyword>
<comment type="caution">
    <text evidence="3">The sequence shown here is derived from an EMBL/GenBank/DDBJ whole genome shotgun (WGS) entry which is preliminary data.</text>
</comment>
<feature type="compositionally biased region" description="Polar residues" evidence="1">
    <location>
        <begin position="38"/>
        <end position="61"/>
    </location>
</feature>
<protein>
    <submittedName>
        <fullName evidence="3">Uncharacterized protein</fullName>
    </submittedName>
</protein>
<gene>
    <name evidence="3" type="ORF">KP79_PYT08483</name>
</gene>
<dbReference type="Proteomes" id="UP000242188">
    <property type="component" value="Unassembled WGS sequence"/>
</dbReference>
<accession>A0A210QC78</accession>
<feature type="transmembrane region" description="Helical" evidence="2">
    <location>
        <begin position="6"/>
        <end position="26"/>
    </location>
</feature>
<feature type="region of interest" description="Disordered" evidence="1">
    <location>
        <begin position="32"/>
        <end position="61"/>
    </location>
</feature>
<dbReference type="EMBL" id="NEDP02004198">
    <property type="protein sequence ID" value="OWF46314.1"/>
    <property type="molecule type" value="Genomic_DNA"/>
</dbReference>
<sequence>MNEDAAVGIGVGSGVVILALVVVIIVQTRRRTMKRGDTTSSTHMTDITLSRTANELNNDQDGNYDYEIATHKEQRIAQISNTEGNYEQLGRREVEIPHIYDTTNVDTKT</sequence>
<proteinExistence type="predicted"/>